<protein>
    <submittedName>
        <fullName evidence="1">Uncharacterized protein</fullName>
    </submittedName>
</protein>
<sequence>MPSACPPPACFRYNVMLQQVLKVKATYIATYVTCTAEPSNTDPRMFTVM</sequence>
<name>A0A212ICH5_9ENTR</name>
<gene>
    <name evidence="1" type="ORF">KL86CIT2_380002</name>
</gene>
<proteinExistence type="predicted"/>
<organism evidence="1">
    <name type="scientific">uncultured Citrobacter sp</name>
    <dbReference type="NCBI Taxonomy" id="200446"/>
    <lineage>
        <taxon>Bacteria</taxon>
        <taxon>Pseudomonadati</taxon>
        <taxon>Pseudomonadota</taxon>
        <taxon>Gammaproteobacteria</taxon>
        <taxon>Enterobacterales</taxon>
        <taxon>Enterobacteriaceae</taxon>
        <taxon>Citrobacter</taxon>
        <taxon>environmental samples</taxon>
    </lineage>
</organism>
<accession>A0A212ICH5</accession>
<dbReference type="AlphaFoldDB" id="A0A212ICH5"/>
<dbReference type="EMBL" id="FLUA01000036">
    <property type="protein sequence ID" value="SBV64498.1"/>
    <property type="molecule type" value="Genomic_DNA"/>
</dbReference>
<reference evidence="1" key="1">
    <citation type="submission" date="2016-04" db="EMBL/GenBank/DDBJ databases">
        <authorList>
            <person name="Evans L.H."/>
            <person name="Alamgir A."/>
            <person name="Owens N."/>
            <person name="Weber N.D."/>
            <person name="Virtaneva K."/>
            <person name="Barbian K."/>
            <person name="Babar A."/>
            <person name="Rosenke K."/>
        </authorList>
    </citation>
    <scope>NUCLEOTIDE SEQUENCE</scope>
    <source>
        <strain evidence="1">86-2</strain>
    </source>
</reference>
<evidence type="ECO:0000313" key="1">
    <source>
        <dbReference type="EMBL" id="SBV64498.1"/>
    </source>
</evidence>